<keyword evidence="3" id="KW-0808">Transferase</keyword>
<comment type="caution">
    <text evidence="3">The sequence shown here is derived from an EMBL/GenBank/DDBJ whole genome shotgun (WGS) entry which is preliminary data.</text>
</comment>
<evidence type="ECO:0000259" key="1">
    <source>
        <dbReference type="Pfam" id="PF00535"/>
    </source>
</evidence>
<dbReference type="GO" id="GO:0016757">
    <property type="term" value="F:glycosyltransferase activity"/>
    <property type="evidence" value="ECO:0007669"/>
    <property type="project" value="InterPro"/>
</dbReference>
<dbReference type="Gene3D" id="3.40.50.11660">
    <property type="entry name" value="Glycosyl transferase family 10, C-terminal domain"/>
    <property type="match status" value="1"/>
</dbReference>
<name>A0A411Z7L3_9RHOB</name>
<organism evidence="3 4">
    <name type="scientific">Pseudotabrizicola alkalilacus</name>
    <dbReference type="NCBI Taxonomy" id="2305252"/>
    <lineage>
        <taxon>Bacteria</taxon>
        <taxon>Pseudomonadati</taxon>
        <taxon>Pseudomonadota</taxon>
        <taxon>Alphaproteobacteria</taxon>
        <taxon>Rhodobacterales</taxon>
        <taxon>Paracoccaceae</taxon>
        <taxon>Pseudotabrizicola</taxon>
    </lineage>
</organism>
<dbReference type="PANTHER" id="PTHR11062">
    <property type="entry name" value="EXOSTOSIN HEPARAN SULFATE GLYCOSYLTRANSFERASE -RELATED"/>
    <property type="match status" value="1"/>
</dbReference>
<dbReference type="EMBL" id="QWEY01000001">
    <property type="protein sequence ID" value="RGP39044.1"/>
    <property type="molecule type" value="Genomic_DNA"/>
</dbReference>
<dbReference type="SUPFAM" id="SSF53756">
    <property type="entry name" value="UDP-Glycosyltransferase/glycogen phosphorylase"/>
    <property type="match status" value="1"/>
</dbReference>
<dbReference type="Pfam" id="PF03016">
    <property type="entry name" value="Exostosin_GT47"/>
    <property type="match status" value="1"/>
</dbReference>
<dbReference type="SUPFAM" id="SSF53448">
    <property type="entry name" value="Nucleotide-diphospho-sugar transferases"/>
    <property type="match status" value="1"/>
</dbReference>
<dbReference type="InterPro" id="IPR029044">
    <property type="entry name" value="Nucleotide-diphossugar_trans"/>
</dbReference>
<keyword evidence="4" id="KW-1185">Reference proteome</keyword>
<dbReference type="Proteomes" id="UP000284547">
    <property type="component" value="Unassembled WGS sequence"/>
</dbReference>
<dbReference type="Pfam" id="PF00535">
    <property type="entry name" value="Glycos_transf_2"/>
    <property type="match status" value="1"/>
</dbReference>
<feature type="domain" description="Exostosin GT47" evidence="2">
    <location>
        <begin position="558"/>
        <end position="700"/>
    </location>
</feature>
<evidence type="ECO:0000259" key="2">
    <source>
        <dbReference type="Pfam" id="PF03016"/>
    </source>
</evidence>
<gene>
    <name evidence="3" type="ORF">D1012_02730</name>
</gene>
<dbReference type="InterPro" id="IPR001173">
    <property type="entry name" value="Glyco_trans_2-like"/>
</dbReference>
<dbReference type="InterPro" id="IPR038577">
    <property type="entry name" value="GT10-like_C_sf"/>
</dbReference>
<reference evidence="3 4" key="1">
    <citation type="submission" date="2018-08" db="EMBL/GenBank/DDBJ databases">
        <title>Flavobacterium tibetense sp. nov., isolated from a wetland YonghuCo on Tibetan Plateau.</title>
        <authorList>
            <person name="Phurbu D."/>
            <person name="Lu H."/>
            <person name="Xing P."/>
        </authorList>
    </citation>
    <scope>NUCLEOTIDE SEQUENCE [LARGE SCALE GENOMIC DNA]</scope>
    <source>
        <strain evidence="3 4">DJC</strain>
    </source>
</reference>
<dbReference type="InterPro" id="IPR040911">
    <property type="entry name" value="Exostosin_GT47"/>
</dbReference>
<evidence type="ECO:0000313" key="3">
    <source>
        <dbReference type="EMBL" id="RGP39044.1"/>
    </source>
</evidence>
<dbReference type="InterPro" id="IPR004263">
    <property type="entry name" value="Exostosin"/>
</dbReference>
<feature type="domain" description="Glycosyltransferase 2-like" evidence="1">
    <location>
        <begin position="92"/>
        <end position="148"/>
    </location>
</feature>
<evidence type="ECO:0000313" key="4">
    <source>
        <dbReference type="Proteomes" id="UP000284547"/>
    </source>
</evidence>
<dbReference type="AlphaFoldDB" id="A0A411Z7L3"/>
<proteinExistence type="predicted"/>
<sequence>MSNPAWVNSSSNTPFCCAQVTPQEGPAQEAQCAIAAIATARVFGNCCCRLPPAAQVSIAGISGDWYIVRRLRDFPYPPFYRRTVHMIPTIYIVTPSFNAAETIDRTLLSVLSQAGDFRLRYHVQDGGSTDDTVDRLRGWKARLDEGRFPLQNRGVYFSYASEPDSGMYDALIRAFDTLHPIPKASFMAWINADDVLMTGSCAFIAGVFRQFSHSEASWVGGAIAIIRDDMIVSTYDRHIPREALRNGLSDGQHWPFVQQEGTFFRKWLWDAAEPHKNLLPMRLAGDWNLWRIFAQHASLVQAPQPLGGFRIRDQQLSSKHRDKYIGEMDTLVSPNERARKLKEMVERGDILRRKVRGKYNTEILSIYEDSAYEVGRSCYKTVFKSDPPVPSHPQKGGERLVKEGQMRPYTGRRAEEFAAHASYHEAYSILDDGWQFPAITEHHSAKMIRDSIQKSEDVLYVAYPWANLIDKAEGGAADVEAILTSFRDFCRRLPTGRTRITVCQHIHARRYINLFKEAGISEVFWPHATLSDVEKAPEGSVRFRPFPLYPVQVVEALPEASPENDAVKRRYLFSFIGARANQHYLRNTRNIIIDELSSDPRGLVIGRDGWHYQKVVYDLQIAGKGAAAESSAFVDVSAGDAFRQSLIDSTFSLCPAGSGPNSIRLWESLGAGSIPVILADTWAPPGDRRLWEQAAVFCKESPEEIKALPDRLAALAADPARLAQMRHAMRQLWLLYGPDSFVTDVQLFLLGQPETDAPLADQGSAPVADREPATAEVPERVLMQGANLLLLDPAQTLTRLAHDPAFAGAIARACAGMPAGSAVLRHYTGVLDHARQTSRSITGIALAPLPVPAPLSVPATQHRAVPKVCLLGRHAHRTPLSYAPIRRLVGDRITVVDTADQADLIVTGFNIDLRENAETLQPLLQRARPPKLVILSEEPLWDITWSGPFTGRTGSVTVKDAVLPYTFLGHETSGIYDFRKIPYFVLTSDTYPVRYANLMARFAALSPAELLHRWSQASVGAAFVAEHRKGDSYQLAFPARKVFALSDYRTQVAERSAAKGVIRAGKGWGEAPRRQELSDWHLDKLALLDGRTRILSAYENVHHRLYISEKIFDAFAIGAIPAYWAGPEHRVFDLVPASAMINTFDCPPETAAERLQSFQPDTTFARDWLATAAALARQFRDVTAIKADRRRIADALVQELAALF</sequence>
<protein>
    <submittedName>
        <fullName evidence="3">Glycosyltransferase</fullName>
    </submittedName>
</protein>
<dbReference type="Gene3D" id="3.90.550.10">
    <property type="entry name" value="Spore Coat Polysaccharide Biosynthesis Protein SpsA, Chain A"/>
    <property type="match status" value="1"/>
</dbReference>
<accession>A0A411Z7L3</accession>